<dbReference type="eggNOG" id="COG1357">
    <property type="taxonomic scope" value="Bacteria"/>
</dbReference>
<protein>
    <recommendedName>
        <fullName evidence="5">Pentapeptide repeat protein</fullName>
    </recommendedName>
</protein>
<keyword evidence="2" id="KW-0472">Membrane</keyword>
<keyword evidence="2" id="KW-0812">Transmembrane</keyword>
<proteinExistence type="predicted"/>
<dbReference type="KEGG" id="sna:Snas_0964"/>
<dbReference type="RefSeq" id="WP_013016245.1">
    <property type="nucleotide sequence ID" value="NC_013947.1"/>
</dbReference>
<dbReference type="AlphaFoldDB" id="D3Q965"/>
<dbReference type="SUPFAM" id="SSF141571">
    <property type="entry name" value="Pentapeptide repeat-like"/>
    <property type="match status" value="1"/>
</dbReference>
<dbReference type="Pfam" id="PF13576">
    <property type="entry name" value="Pentapeptide_3"/>
    <property type="match status" value="2"/>
</dbReference>
<evidence type="ECO:0000313" key="3">
    <source>
        <dbReference type="EMBL" id="ADD40674.1"/>
    </source>
</evidence>
<sequence>MLQIQAVRTILTAAAGIGALFGLVMIARRQQLQEVAHDLDREVARDNRHDATERRITELYMAAAEQLGHARAAVRLAALHALDRLGQNDVNHRQVIADIWCSYLRQPFALPARFTSISHTKKQPVSDSARADYFSDPEPDSGMDSADLEYEVRATAQRLLASHLRDPREEADRNDKPPPITSEGFWGLSGIDLTGATLINAEFIGCWLESANFSLTEFYGVAMFFEAQFQDVAMFVGAQFDGDAEFGKTQFYKDAVFAAAKFRNNTGFNSTRFKERATFGGAHFGRDTEFDEAQFDGDAVFNMAQFGEDAAFTGTQFTGTASYNEAQFGRDAWFNETRFGEATVFAGAQFGGEARFDNARFRGAAWFDGVAIADRIARRDATQFGGEVGFDKVVAVMNPGKKRLHMWPSGWALEEDPEGLPGWGRLRKEPMPSNPKLDSPVSE</sequence>
<name>D3Q965_STANL</name>
<dbReference type="Proteomes" id="UP000000844">
    <property type="component" value="Chromosome"/>
</dbReference>
<reference evidence="3 4" key="1">
    <citation type="journal article" date="2009" name="Stand. Genomic Sci.">
        <title>Complete genome sequence of Stackebrandtia nassauensis type strain (LLR-40K-21).</title>
        <authorList>
            <person name="Munk C."/>
            <person name="Lapidus A."/>
            <person name="Copeland A."/>
            <person name="Jando M."/>
            <person name="Mayilraj S."/>
            <person name="Glavina Del Rio T."/>
            <person name="Nolan M."/>
            <person name="Chen F."/>
            <person name="Lucas S."/>
            <person name="Tice H."/>
            <person name="Cheng J.F."/>
            <person name="Han C."/>
            <person name="Detter J.C."/>
            <person name="Bruce D."/>
            <person name="Goodwin L."/>
            <person name="Chain P."/>
            <person name="Pitluck S."/>
            <person name="Goker M."/>
            <person name="Ovchinikova G."/>
            <person name="Pati A."/>
            <person name="Ivanova N."/>
            <person name="Mavromatis K."/>
            <person name="Chen A."/>
            <person name="Palaniappan K."/>
            <person name="Land M."/>
            <person name="Hauser L."/>
            <person name="Chang Y.J."/>
            <person name="Jeffries C.D."/>
            <person name="Bristow J."/>
            <person name="Eisen J.A."/>
            <person name="Markowitz V."/>
            <person name="Hugenholtz P."/>
            <person name="Kyrpides N.C."/>
            <person name="Klenk H.P."/>
        </authorList>
    </citation>
    <scope>NUCLEOTIDE SEQUENCE [LARGE SCALE GENOMIC DNA]</scope>
    <source>
        <strain evidence="4">DSM 44728 / CIP 108903 / NRRL B-16338 / NBRC 102104 / LLR-40K-21</strain>
    </source>
</reference>
<keyword evidence="4" id="KW-1185">Reference proteome</keyword>
<dbReference type="Gene3D" id="2.160.20.80">
    <property type="entry name" value="E3 ubiquitin-protein ligase SopA"/>
    <property type="match status" value="1"/>
</dbReference>
<evidence type="ECO:0000313" key="4">
    <source>
        <dbReference type="Proteomes" id="UP000000844"/>
    </source>
</evidence>
<evidence type="ECO:0000256" key="1">
    <source>
        <dbReference type="SAM" id="MobiDB-lite"/>
    </source>
</evidence>
<evidence type="ECO:0000256" key="2">
    <source>
        <dbReference type="SAM" id="Phobius"/>
    </source>
</evidence>
<gene>
    <name evidence="3" type="ordered locus">Snas_0964</name>
</gene>
<keyword evidence="2" id="KW-1133">Transmembrane helix</keyword>
<dbReference type="Pfam" id="PF00805">
    <property type="entry name" value="Pentapeptide"/>
    <property type="match status" value="1"/>
</dbReference>
<feature type="region of interest" description="Disordered" evidence="1">
    <location>
        <begin position="418"/>
        <end position="443"/>
    </location>
</feature>
<accession>D3Q965</accession>
<dbReference type="HOGENOM" id="CLU_029034_0_0_11"/>
<feature type="transmembrane region" description="Helical" evidence="2">
    <location>
        <begin position="6"/>
        <end position="27"/>
    </location>
</feature>
<dbReference type="EMBL" id="CP001778">
    <property type="protein sequence ID" value="ADD40674.1"/>
    <property type="molecule type" value="Genomic_DNA"/>
</dbReference>
<organism evidence="3 4">
    <name type="scientific">Stackebrandtia nassauensis (strain DSM 44728 / CIP 108903 / NRRL B-16338 / NBRC 102104 / LLR-40K-21)</name>
    <dbReference type="NCBI Taxonomy" id="446470"/>
    <lineage>
        <taxon>Bacteria</taxon>
        <taxon>Bacillati</taxon>
        <taxon>Actinomycetota</taxon>
        <taxon>Actinomycetes</taxon>
        <taxon>Glycomycetales</taxon>
        <taxon>Glycomycetaceae</taxon>
        <taxon>Stackebrandtia</taxon>
    </lineage>
</organism>
<dbReference type="InterPro" id="IPR001646">
    <property type="entry name" value="5peptide_repeat"/>
</dbReference>
<dbReference type="STRING" id="446470.Snas_0964"/>
<evidence type="ECO:0008006" key="5">
    <source>
        <dbReference type="Google" id="ProtNLM"/>
    </source>
</evidence>